<evidence type="ECO:0000256" key="3">
    <source>
        <dbReference type="ARBA" id="ARBA00022776"/>
    </source>
</evidence>
<dbReference type="Proteomes" id="UP000694557">
    <property type="component" value="Unassembled WGS sequence"/>
</dbReference>
<evidence type="ECO:0000313" key="10">
    <source>
        <dbReference type="Ensembl" id="ENSOKIP00005090069.1"/>
    </source>
</evidence>
<dbReference type="PANTHER" id="PTHR14222">
    <property type="entry name" value="CONDENSIN"/>
    <property type="match status" value="1"/>
</dbReference>
<evidence type="ECO:0000256" key="7">
    <source>
        <dbReference type="PIRNR" id="PIRNR036508"/>
    </source>
</evidence>
<feature type="compositionally biased region" description="Acidic residues" evidence="8">
    <location>
        <begin position="163"/>
        <end position="175"/>
    </location>
</feature>
<dbReference type="InterPro" id="IPR016024">
    <property type="entry name" value="ARM-type_fold"/>
</dbReference>
<reference evidence="10" key="1">
    <citation type="submission" date="2025-08" db="UniProtKB">
        <authorList>
            <consortium name="Ensembl"/>
        </authorList>
    </citation>
    <scope>IDENTIFICATION</scope>
</reference>
<dbReference type="GO" id="GO:0042393">
    <property type="term" value="F:histone binding"/>
    <property type="evidence" value="ECO:0007669"/>
    <property type="project" value="TreeGrafter"/>
</dbReference>
<dbReference type="PANTHER" id="PTHR14222:SF1">
    <property type="entry name" value="CONDENSIN-2 COMPLEX SUBUNIT D3"/>
    <property type="match status" value="1"/>
</dbReference>
<dbReference type="GeneTree" id="ENSGT00940000153566"/>
<gene>
    <name evidence="10" type="primary">NCAPD3</name>
    <name evidence="10" type="synonym">ncapd3</name>
</gene>
<dbReference type="GO" id="GO:0051301">
    <property type="term" value="P:cell division"/>
    <property type="evidence" value="ECO:0007669"/>
    <property type="project" value="UniProtKB-UniRule"/>
</dbReference>
<feature type="domain" description="Condensin complex subunit 1 C-terminal" evidence="9">
    <location>
        <begin position="898"/>
        <end position="1063"/>
    </location>
</feature>
<dbReference type="Pfam" id="PF12717">
    <property type="entry name" value="Cnd1"/>
    <property type="match status" value="1"/>
</dbReference>
<keyword evidence="3 7" id="KW-0498">Mitosis</keyword>
<comment type="subunit">
    <text evidence="7">Component of the condensin-2 complex.</text>
</comment>
<evidence type="ECO:0000256" key="2">
    <source>
        <dbReference type="ARBA" id="ARBA00022618"/>
    </source>
</evidence>
<evidence type="ECO:0000256" key="6">
    <source>
        <dbReference type="ARBA" id="ARBA00023306"/>
    </source>
</evidence>
<dbReference type="GO" id="GO:0010032">
    <property type="term" value="P:meiotic chromosome condensation"/>
    <property type="evidence" value="ECO:0007669"/>
    <property type="project" value="TreeGrafter"/>
</dbReference>
<dbReference type="Ensembl" id="ENSOKIT00005096267.1">
    <property type="protein sequence ID" value="ENSOKIP00005090069.1"/>
    <property type="gene ID" value="ENSOKIG00005036945.1"/>
</dbReference>
<sequence>MPKIFFAPAGWVDAVWDFEFTETEPLDAAIVIKNGSKEFKTLYSHLLPYMTDTESVWTVFGDNGVSVKSLVAVLSYFVLGGKSKTASVQQRISALQASSLYLLLLGIPGSVVNKMFHQILFDTCLNTVSNCWPQSLVKKRKKDTLKSSQADGKRSKPYRKDDDEMDVDEDEEQDEEVHFSPQDLLKIREGVVLLVKSLLRLLLKFPLKDEPQSADNCMFAKLTNFEPVIGELSFGAGQDIDDMRTMPELAYYGLWLLCSSNHGDEKSLRRVFHRVLYVILMMSKGESGKPSLMMATQAVLAARDQAIGFVSYVVDELKEPALPFLRILLQHISFRMVDKTDYRTCGAQAVAKLLAKMPCGDYASFIKWLFDYSRQSKVAYRMFALDVSMALLEQPEREANEDVDAELVSFLSHRFLVHNMVFGRRSDASPTVRGHALTCLAQCLELPSMNGTRSIKELFSTSASLSHTHLHMHTIEITNNDHASFESKDTMALLKRRVSDPKTNVRKCALQAMMGLLKHNVIMLSEGNLTVLSERTRDPALSVKKKALQCLMDLLTAHPENSLVQKAWLRGVVPAVVDAESSVQEKALECLEQTILSQVKSHGSYSYRDSQQTLTWDLLGLLCDHCQDLGRYFSRAFTMWSKQNKFTAAFINNLISHTEAEHAAGAWLLLSKVASSCPRLDYGKILDAWDDLVRSNVTVTTSCHILCVIGDIGEHLNEDTKSRIVEDIITWLKSFEMPLEVISASVETLCRLGKAEAVSDTQTFLNQHCGELVSVCEAYLSGVILNENGAQNLNEDLVVKHLYTLGVASLHCPSKVGKRIVLLVQSVLTSSVEQQSEGSEELACSQPLSQFKASSMPSSVRAHAVITLGKLCLQHEELTRKYLPAFARELELCSELAVRSNVVVVMCDLCVRYTNMVDRYIPNVSACLRDKEPLIRKQTLTMLTNLLQEEFVKWKGSLFFRFIAVLVDSDPTIASLCEYCLVHLLLKKNPVMFSQHFIECIFHFNSYEKHKTYNKFPQVASEKAKFSLKGAQNKERRFTIYRFLLVHFTDAQRFNITIKISQNILACFVDGELPLDGDGAVVLAETFGILSLKEIKLSALSGAAGAGGDEPQEDEQMAMAKAVMQVAQKKVVSQVQKKVFIESMIPIIINLKSMLEQKRSPVLKDLMGYLQLTMQDYRSEVKEFFAADEQLAVEMEYNLKMYEKEMEAQMAHCSLGGDAASGGTPCLRPLRHSGGTFDYVFDGMLGVLQRCVSPTAPLRGALRIDELNILPYE</sequence>
<keyword evidence="11" id="KW-1185">Reference proteome</keyword>
<dbReference type="InterPro" id="IPR012371">
    <property type="entry name" value="NCAPD3"/>
</dbReference>
<accession>A0A8C7JQV3</accession>
<dbReference type="GO" id="GO:0005634">
    <property type="term" value="C:nucleus"/>
    <property type="evidence" value="ECO:0007669"/>
    <property type="project" value="UniProtKB-SubCell"/>
</dbReference>
<feature type="compositionally biased region" description="Basic and acidic residues" evidence="8">
    <location>
        <begin position="151"/>
        <end position="162"/>
    </location>
</feature>
<dbReference type="FunFam" id="1.25.10.10:FF:000345">
    <property type="entry name" value="Condensin-2 complex subunit D3"/>
    <property type="match status" value="1"/>
</dbReference>
<comment type="function">
    <text evidence="7">Regulatory subunit of the condensin-2 complex, a complex which establishes mitotic chromosome architecture and is involved in physical rigidity of the chromatid axis.</text>
</comment>
<dbReference type="InterPro" id="IPR032682">
    <property type="entry name" value="Cnd1_C"/>
</dbReference>
<evidence type="ECO:0000256" key="4">
    <source>
        <dbReference type="ARBA" id="ARBA00023067"/>
    </source>
</evidence>
<evidence type="ECO:0000256" key="8">
    <source>
        <dbReference type="SAM" id="MobiDB-lite"/>
    </source>
</evidence>
<dbReference type="AlphaFoldDB" id="A0A8C7JQV3"/>
<dbReference type="InterPro" id="IPR011989">
    <property type="entry name" value="ARM-like"/>
</dbReference>
<organism evidence="10 11">
    <name type="scientific">Oncorhynchus kisutch</name>
    <name type="common">Coho salmon</name>
    <name type="synonym">Salmo kisutch</name>
    <dbReference type="NCBI Taxonomy" id="8019"/>
    <lineage>
        <taxon>Eukaryota</taxon>
        <taxon>Metazoa</taxon>
        <taxon>Chordata</taxon>
        <taxon>Craniata</taxon>
        <taxon>Vertebrata</taxon>
        <taxon>Euteleostomi</taxon>
        <taxon>Actinopterygii</taxon>
        <taxon>Neopterygii</taxon>
        <taxon>Teleostei</taxon>
        <taxon>Protacanthopterygii</taxon>
        <taxon>Salmoniformes</taxon>
        <taxon>Salmonidae</taxon>
        <taxon>Salmoninae</taxon>
        <taxon>Oncorhynchus</taxon>
    </lineage>
</organism>
<keyword evidence="5 7" id="KW-0539">Nucleus</keyword>
<dbReference type="FunFam" id="1.25.10.10:FF:000613">
    <property type="entry name" value="Condensin-2 complex subunit D3"/>
    <property type="match status" value="1"/>
</dbReference>
<evidence type="ECO:0000313" key="11">
    <source>
        <dbReference type="Proteomes" id="UP000694557"/>
    </source>
</evidence>
<evidence type="ECO:0000259" key="9">
    <source>
        <dbReference type="Pfam" id="PF12717"/>
    </source>
</evidence>
<keyword evidence="2 7" id="KW-0132">Cell division</keyword>
<dbReference type="InterPro" id="IPR026971">
    <property type="entry name" value="CND1/NCAPD3"/>
</dbReference>
<protein>
    <recommendedName>
        <fullName evidence="7">Condensin-2 complex subunit D3</fullName>
    </recommendedName>
</protein>
<evidence type="ECO:0000256" key="1">
    <source>
        <dbReference type="ARBA" id="ARBA00004123"/>
    </source>
</evidence>
<name>A0A8C7JQV3_ONCKI</name>
<dbReference type="PIRSF" id="PIRSF036508">
    <property type="entry name" value="Condns_HCP-6"/>
    <property type="match status" value="1"/>
</dbReference>
<dbReference type="Pfam" id="PF20168">
    <property type="entry name" value="PDS5"/>
    <property type="match status" value="1"/>
</dbReference>
<evidence type="ECO:0000256" key="5">
    <source>
        <dbReference type="ARBA" id="ARBA00023242"/>
    </source>
</evidence>
<dbReference type="GO" id="GO:0000796">
    <property type="term" value="C:condensin complex"/>
    <property type="evidence" value="ECO:0007669"/>
    <property type="project" value="UniProtKB-UniRule"/>
</dbReference>
<keyword evidence="4 7" id="KW-0226">DNA condensation</keyword>
<comment type="subcellular location">
    <subcellularLocation>
        <location evidence="1 7">Nucleus</location>
    </subcellularLocation>
</comment>
<feature type="region of interest" description="Disordered" evidence="8">
    <location>
        <begin position="143"/>
        <end position="176"/>
    </location>
</feature>
<dbReference type="GO" id="GO:0000779">
    <property type="term" value="C:condensed chromosome, centromeric region"/>
    <property type="evidence" value="ECO:0007669"/>
    <property type="project" value="UniProtKB-UniRule"/>
</dbReference>
<proteinExistence type="predicted"/>
<reference evidence="10" key="2">
    <citation type="submission" date="2025-09" db="UniProtKB">
        <authorList>
            <consortium name="Ensembl"/>
        </authorList>
    </citation>
    <scope>IDENTIFICATION</scope>
</reference>
<dbReference type="SUPFAM" id="SSF48371">
    <property type="entry name" value="ARM repeat"/>
    <property type="match status" value="1"/>
</dbReference>
<keyword evidence="6 7" id="KW-0131">Cell cycle</keyword>
<dbReference type="Gene3D" id="1.25.10.10">
    <property type="entry name" value="Leucine-rich Repeat Variant"/>
    <property type="match status" value="2"/>
</dbReference>
<dbReference type="GO" id="GO:0007076">
    <property type="term" value="P:mitotic chromosome condensation"/>
    <property type="evidence" value="ECO:0007669"/>
    <property type="project" value="UniProtKB-UniRule"/>
</dbReference>